<dbReference type="InterPro" id="IPR023234">
    <property type="entry name" value="NarG-like_domain"/>
</dbReference>
<protein>
    <submittedName>
        <fullName evidence="11">Respiratory nitrate reductase gamma chain</fullName>
        <ecNumber evidence="11">1.7.99.4</ecNumber>
    </submittedName>
</protein>
<accession>A0A380DYV6</accession>
<evidence type="ECO:0000256" key="5">
    <source>
        <dbReference type="ARBA" id="ARBA00022982"/>
    </source>
</evidence>
<evidence type="ECO:0000259" key="10">
    <source>
        <dbReference type="Pfam" id="PF02665"/>
    </source>
</evidence>
<dbReference type="EC" id="1.7.99.4" evidence="11"/>
<evidence type="ECO:0000256" key="6">
    <source>
        <dbReference type="ARBA" id="ARBA00022989"/>
    </source>
</evidence>
<evidence type="ECO:0000313" key="12">
    <source>
        <dbReference type="Proteomes" id="UP000255091"/>
    </source>
</evidence>
<dbReference type="AlphaFoldDB" id="A0A380DYV6"/>
<keyword evidence="2" id="KW-0813">Transport</keyword>
<dbReference type="GO" id="GO:0009055">
    <property type="term" value="F:electron transfer activity"/>
    <property type="evidence" value="ECO:0007669"/>
    <property type="project" value="TreeGrafter"/>
</dbReference>
<keyword evidence="8 9" id="KW-0472">Membrane</keyword>
<dbReference type="GO" id="GO:0019645">
    <property type="term" value="P:anaerobic electron transport chain"/>
    <property type="evidence" value="ECO:0007669"/>
    <property type="project" value="TreeGrafter"/>
</dbReference>
<dbReference type="PANTHER" id="PTHR30598:SF3">
    <property type="entry name" value="RESPIRATORY NITRATE REDUCTASE 1 GAMMA CHAIN"/>
    <property type="match status" value="1"/>
</dbReference>
<feature type="domain" description="NarG-like" evidence="10">
    <location>
        <begin position="3"/>
        <end position="61"/>
    </location>
</feature>
<evidence type="ECO:0000256" key="7">
    <source>
        <dbReference type="ARBA" id="ARBA00023002"/>
    </source>
</evidence>
<dbReference type="Pfam" id="PF02665">
    <property type="entry name" value="Nitrate_red_gam"/>
    <property type="match status" value="1"/>
</dbReference>
<name>A0A380DYV6_STAAU</name>
<keyword evidence="7 11" id="KW-0560">Oxidoreductase</keyword>
<gene>
    <name evidence="11" type="primary">narI_2</name>
    <name evidence="11" type="ORF">NCTC6133_03214</name>
</gene>
<proteinExistence type="predicted"/>
<evidence type="ECO:0000256" key="8">
    <source>
        <dbReference type="ARBA" id="ARBA00023136"/>
    </source>
</evidence>
<reference evidence="11 12" key="1">
    <citation type="submission" date="2018-06" db="EMBL/GenBank/DDBJ databases">
        <authorList>
            <consortium name="Pathogen Informatics"/>
            <person name="Doyle S."/>
        </authorList>
    </citation>
    <scope>NUCLEOTIDE SEQUENCE [LARGE SCALE GENOMIC DNA]</scope>
    <source>
        <strain evidence="11 12">NCTC6133</strain>
    </source>
</reference>
<keyword evidence="6 9" id="KW-1133">Transmembrane helix</keyword>
<dbReference type="PANTHER" id="PTHR30598">
    <property type="entry name" value="NITRATE REDUCTASE PRIVATE CHAPERONE, REDOX ENZYME MATURATION PROTEIN REMP FAMILY"/>
    <property type="match status" value="1"/>
</dbReference>
<feature type="transmembrane region" description="Helical" evidence="9">
    <location>
        <begin position="6"/>
        <end position="24"/>
    </location>
</feature>
<dbReference type="InterPro" id="IPR051936">
    <property type="entry name" value="Heme-iron_electron_transfer"/>
</dbReference>
<evidence type="ECO:0000256" key="2">
    <source>
        <dbReference type="ARBA" id="ARBA00022448"/>
    </source>
</evidence>
<evidence type="ECO:0000256" key="1">
    <source>
        <dbReference type="ARBA" id="ARBA00004651"/>
    </source>
</evidence>
<dbReference type="Proteomes" id="UP000255091">
    <property type="component" value="Unassembled WGS sequence"/>
</dbReference>
<dbReference type="SUPFAM" id="SSF103501">
    <property type="entry name" value="Respiratory nitrate reductase 1 gamma chain"/>
    <property type="match status" value="1"/>
</dbReference>
<dbReference type="GO" id="GO:0005886">
    <property type="term" value="C:plasma membrane"/>
    <property type="evidence" value="ECO:0007669"/>
    <property type="project" value="UniProtKB-SubCell"/>
</dbReference>
<evidence type="ECO:0000256" key="4">
    <source>
        <dbReference type="ARBA" id="ARBA00022692"/>
    </source>
</evidence>
<dbReference type="GO" id="GO:0020037">
    <property type="term" value="F:heme binding"/>
    <property type="evidence" value="ECO:0007669"/>
    <property type="project" value="TreeGrafter"/>
</dbReference>
<dbReference type="Gene3D" id="1.20.950.20">
    <property type="entry name" value="Transmembrane di-heme cytochromes, Chain C"/>
    <property type="match status" value="1"/>
</dbReference>
<evidence type="ECO:0000256" key="3">
    <source>
        <dbReference type="ARBA" id="ARBA00022475"/>
    </source>
</evidence>
<dbReference type="InterPro" id="IPR036197">
    <property type="entry name" value="NarG-like_sf"/>
</dbReference>
<evidence type="ECO:0000256" key="9">
    <source>
        <dbReference type="SAM" id="Phobius"/>
    </source>
</evidence>
<keyword evidence="3" id="KW-1003">Cell membrane</keyword>
<keyword evidence="4 9" id="KW-0812">Transmembrane</keyword>
<keyword evidence="5" id="KW-0249">Electron transport</keyword>
<evidence type="ECO:0000313" key="11">
    <source>
        <dbReference type="EMBL" id="SUK60139.1"/>
    </source>
</evidence>
<sequence length="64" mass="7655">MLNQFLWVIFPYLCLVVFVAGHIARYRYDKFSWTAKSSELIERKRLMWGSLLFHLGIIPCFLDT</sequence>
<dbReference type="EMBL" id="UHAP01000001">
    <property type="protein sequence ID" value="SUK60139.1"/>
    <property type="molecule type" value="Genomic_DNA"/>
</dbReference>
<organism evidence="11 12">
    <name type="scientific">Staphylococcus aureus</name>
    <dbReference type="NCBI Taxonomy" id="1280"/>
    <lineage>
        <taxon>Bacteria</taxon>
        <taxon>Bacillati</taxon>
        <taxon>Bacillota</taxon>
        <taxon>Bacilli</taxon>
        <taxon>Bacillales</taxon>
        <taxon>Staphylococcaceae</taxon>
        <taxon>Staphylococcus</taxon>
    </lineage>
</organism>
<comment type="subcellular location">
    <subcellularLocation>
        <location evidence="1">Cell membrane</location>
        <topology evidence="1">Multi-pass membrane protein</topology>
    </subcellularLocation>
</comment>
<dbReference type="GO" id="GO:0008940">
    <property type="term" value="F:nitrate reductase activity"/>
    <property type="evidence" value="ECO:0007669"/>
    <property type="project" value="TreeGrafter"/>
</dbReference>